<dbReference type="PhylomeDB" id="A0A0D2VJV0"/>
<dbReference type="InParanoid" id="A0A0D2VJV0"/>
<dbReference type="Proteomes" id="UP000008743">
    <property type="component" value="Unassembled WGS sequence"/>
</dbReference>
<evidence type="ECO:0000313" key="8">
    <source>
        <dbReference type="EMBL" id="KJE90282.1"/>
    </source>
</evidence>
<reference evidence="9" key="1">
    <citation type="submission" date="2011-02" db="EMBL/GenBank/DDBJ databases">
        <title>The Genome Sequence of Capsaspora owczarzaki ATCC 30864.</title>
        <authorList>
            <person name="Russ C."/>
            <person name="Cuomo C."/>
            <person name="Burger G."/>
            <person name="Gray M.W."/>
            <person name="Holland P.W.H."/>
            <person name="King N."/>
            <person name="Lang F.B.F."/>
            <person name="Roger A.J."/>
            <person name="Ruiz-Trillo I."/>
            <person name="Young S.K."/>
            <person name="Zeng Q."/>
            <person name="Gargeya S."/>
            <person name="Alvarado L."/>
            <person name="Berlin A."/>
            <person name="Chapman S.B."/>
            <person name="Chen Z."/>
            <person name="Freedman E."/>
            <person name="Gellesch M."/>
            <person name="Goldberg J."/>
            <person name="Griggs A."/>
            <person name="Gujja S."/>
            <person name="Heilman E."/>
            <person name="Heiman D."/>
            <person name="Howarth C."/>
            <person name="Mehta T."/>
            <person name="Neiman D."/>
            <person name="Pearson M."/>
            <person name="Roberts A."/>
            <person name="Saif S."/>
            <person name="Shea T."/>
            <person name="Shenoy N."/>
            <person name="Sisk P."/>
            <person name="Stolte C."/>
            <person name="Sykes S."/>
            <person name="White J."/>
            <person name="Yandava C."/>
            <person name="Haas B."/>
            <person name="Nusbaum C."/>
            <person name="Birren B."/>
        </authorList>
    </citation>
    <scope>NUCLEOTIDE SEQUENCE</scope>
    <source>
        <strain evidence="9">ATCC 30864</strain>
    </source>
</reference>
<keyword evidence="3 6" id="KW-0479">Metal-binding</keyword>
<evidence type="ECO:0000256" key="3">
    <source>
        <dbReference type="ARBA" id="ARBA00022723"/>
    </source>
</evidence>
<feature type="signal peptide" evidence="7">
    <location>
        <begin position="1"/>
        <end position="19"/>
    </location>
</feature>
<dbReference type="GO" id="GO:0033615">
    <property type="term" value="P:mitochondrial proton-transporting ATP synthase complex assembly"/>
    <property type="evidence" value="ECO:0007669"/>
    <property type="project" value="TreeGrafter"/>
</dbReference>
<dbReference type="Pfam" id="PF09768">
    <property type="entry name" value="Peptidase_M76"/>
    <property type="match status" value="2"/>
</dbReference>
<keyword evidence="2 6" id="KW-0645">Protease</keyword>
<protein>
    <recommendedName>
        <fullName evidence="6">Mitochondrial inner membrane protease ATP23</fullName>
        <ecNumber evidence="6">3.4.24.-</ecNumber>
    </recommendedName>
</protein>
<dbReference type="GO" id="GO:0046872">
    <property type="term" value="F:metal ion binding"/>
    <property type="evidence" value="ECO:0007669"/>
    <property type="project" value="UniProtKB-KW"/>
</dbReference>
<dbReference type="GO" id="GO:0034982">
    <property type="term" value="P:mitochondrial protein processing"/>
    <property type="evidence" value="ECO:0007669"/>
    <property type="project" value="TreeGrafter"/>
</dbReference>
<dbReference type="EC" id="3.4.24.-" evidence="6"/>
<keyword evidence="5 6" id="KW-0482">Metalloprotease</keyword>
<dbReference type="AlphaFoldDB" id="A0A0D2VJV0"/>
<dbReference type="PANTHER" id="PTHR21711:SF0">
    <property type="entry name" value="MITOCHONDRIAL INNER MEMBRANE PROTEASE ATP23 HOMOLOG"/>
    <property type="match status" value="1"/>
</dbReference>
<name>A0A0D2VJV0_CAPO3</name>
<evidence type="ECO:0000256" key="2">
    <source>
        <dbReference type="ARBA" id="ARBA00022670"/>
    </source>
</evidence>
<dbReference type="eggNOG" id="KOG3314">
    <property type="taxonomic scope" value="Eukaryota"/>
</dbReference>
<evidence type="ECO:0000256" key="7">
    <source>
        <dbReference type="SAM" id="SignalP"/>
    </source>
</evidence>
<evidence type="ECO:0000313" key="9">
    <source>
        <dbReference type="Proteomes" id="UP000008743"/>
    </source>
</evidence>
<keyword evidence="4 6" id="KW-0378">Hydrolase</keyword>
<comment type="similarity">
    <text evidence="1 6">Belongs to the peptidase M76 family.</text>
</comment>
<evidence type="ECO:0000256" key="4">
    <source>
        <dbReference type="ARBA" id="ARBA00022801"/>
    </source>
</evidence>
<dbReference type="GO" id="GO:0004222">
    <property type="term" value="F:metalloendopeptidase activity"/>
    <property type="evidence" value="ECO:0007669"/>
    <property type="project" value="InterPro"/>
</dbReference>
<dbReference type="PANTHER" id="PTHR21711">
    <property type="entry name" value="MITOCHONDRIAL INNER MEMBRANE PROTEASE"/>
    <property type="match status" value="1"/>
</dbReference>
<keyword evidence="9" id="KW-1185">Reference proteome</keyword>
<dbReference type="GO" id="GO:0005739">
    <property type="term" value="C:mitochondrion"/>
    <property type="evidence" value="ECO:0007669"/>
    <property type="project" value="GOC"/>
</dbReference>
<dbReference type="OrthoDB" id="285308at2759"/>
<evidence type="ECO:0000256" key="6">
    <source>
        <dbReference type="RuleBase" id="RU364057"/>
    </source>
</evidence>
<organism evidence="8 9">
    <name type="scientific">Capsaspora owczarzaki (strain ATCC 30864)</name>
    <dbReference type="NCBI Taxonomy" id="595528"/>
    <lineage>
        <taxon>Eukaryota</taxon>
        <taxon>Filasterea</taxon>
        <taxon>Capsaspora</taxon>
    </lineage>
</organism>
<dbReference type="EMBL" id="KE346361">
    <property type="protein sequence ID" value="KJE90282.1"/>
    <property type="molecule type" value="Genomic_DNA"/>
</dbReference>
<accession>A0A0D2VJV0</accession>
<proteinExistence type="inferred from homology"/>
<evidence type="ECO:0000256" key="1">
    <source>
        <dbReference type="ARBA" id="ARBA00009915"/>
    </source>
</evidence>
<sequence length="285" mass="30762">MQCASLLASFSSALMATAALHNHRHAALSPSVACTGSDLSRTGSAATGLTIIPSVAETVEAAAAATMPTSELTPAELQARQEEAEAAENHRIATEPLSPRAEAQRQVVLETIKRARDFSSTTSWLRDDYGNDAHTRCEMMVTLAASNGDAFDIGMSVMKLYGCPFRRENIMCMPCTGNIHGGYIPGTGVLICENRISNAATLARTLTHELVHAFDDCRANVDWTSCEQQACSEACVRRRAILSVQANPNCRGARAVEAVEKVWNPCHFDNTPFPDIQHTDAQVLK</sequence>
<dbReference type="InterPro" id="IPR019165">
    <property type="entry name" value="Peptidase_M76_ATP23"/>
</dbReference>
<keyword evidence="7" id="KW-0732">Signal</keyword>
<gene>
    <name evidence="8" type="ORF">CAOG_001615</name>
</gene>
<evidence type="ECO:0000256" key="5">
    <source>
        <dbReference type="ARBA" id="ARBA00023049"/>
    </source>
</evidence>
<dbReference type="STRING" id="595528.A0A0D2VJV0"/>
<feature type="chain" id="PRO_5002269339" description="Mitochondrial inner membrane protease ATP23" evidence="7">
    <location>
        <begin position="20"/>
        <end position="285"/>
    </location>
</feature>